<keyword evidence="15" id="KW-1185">Reference proteome</keyword>
<dbReference type="EMBL" id="QKTW01000022">
    <property type="protein sequence ID" value="PZF71690.1"/>
    <property type="molecule type" value="Genomic_DNA"/>
</dbReference>
<dbReference type="OrthoDB" id="9766909at2"/>
<sequence>MAATKKSPDKKSSGKKSPGKKTSGKGFWRLLKRTVLVLFLASIVYTVLCRWVFPPITVTQAGAFFSGYGLKRDYVSWDEISPNVKLAAIASEDQLFAEHGGFDWKAIEKSLDADQQKRKKKKRALGAAASTISQQTAKNVFLWQGNGWGRYVRKVPELFYTKMIEWTWGKKRIMEVYLNVIEMGPGIYGIEAASETYFHKPAKNLTRAEAAMIIACLPNPKKFTVVPMSTRVKWRYPKIMTQMNNLDGDEDVMALIQ</sequence>
<dbReference type="Proteomes" id="UP000248745">
    <property type="component" value="Unassembled WGS sequence"/>
</dbReference>
<keyword evidence="10 11" id="KW-0961">Cell wall biogenesis/degradation</keyword>
<feature type="compositionally biased region" description="Basic residues" evidence="12">
    <location>
        <begin position="13"/>
        <end position="23"/>
    </location>
</feature>
<dbReference type="InterPro" id="IPR001264">
    <property type="entry name" value="Glyco_trans_51"/>
</dbReference>
<keyword evidence="2" id="KW-0997">Cell inner membrane</keyword>
<evidence type="ECO:0000256" key="8">
    <source>
        <dbReference type="ARBA" id="ARBA00022989"/>
    </source>
</evidence>
<accession>A0A2W2AHJ1</accession>
<evidence type="ECO:0000256" key="5">
    <source>
        <dbReference type="ARBA" id="ARBA00022692"/>
    </source>
</evidence>
<feature type="domain" description="Glycosyl transferase family 51" evidence="13">
    <location>
        <begin position="69"/>
        <end position="243"/>
    </location>
</feature>
<keyword evidence="9 11" id="KW-0472">Membrane</keyword>
<comment type="similarity">
    <text evidence="11">Belongs to the glycosyltransferase 51 family.</text>
</comment>
<dbReference type="NCBIfam" id="TIGR02070">
    <property type="entry name" value="mono_pep_trsgly"/>
    <property type="match status" value="1"/>
</dbReference>
<evidence type="ECO:0000313" key="14">
    <source>
        <dbReference type="EMBL" id="PZF71690.1"/>
    </source>
</evidence>
<dbReference type="EC" id="2.4.99.28" evidence="11"/>
<feature type="compositionally biased region" description="Basic and acidic residues" evidence="12">
    <location>
        <begin position="1"/>
        <end position="12"/>
    </location>
</feature>
<evidence type="ECO:0000256" key="9">
    <source>
        <dbReference type="ARBA" id="ARBA00023136"/>
    </source>
</evidence>
<keyword evidence="3 11" id="KW-0328">Glycosyltransferase</keyword>
<dbReference type="AlphaFoldDB" id="A0A2W2AHJ1"/>
<keyword evidence="7 11" id="KW-0573">Peptidoglycan synthesis</keyword>
<keyword evidence="4 11" id="KW-0808">Transferase</keyword>
<evidence type="ECO:0000256" key="4">
    <source>
        <dbReference type="ARBA" id="ARBA00022679"/>
    </source>
</evidence>
<evidence type="ECO:0000256" key="10">
    <source>
        <dbReference type="ARBA" id="ARBA00023316"/>
    </source>
</evidence>
<dbReference type="GO" id="GO:0009252">
    <property type="term" value="P:peptidoglycan biosynthetic process"/>
    <property type="evidence" value="ECO:0007669"/>
    <property type="project" value="UniProtKB-UniRule"/>
</dbReference>
<dbReference type="RefSeq" id="WP_111000064.1">
    <property type="nucleotide sequence ID" value="NZ_QKTW01000022.1"/>
</dbReference>
<keyword evidence="1 11" id="KW-1003">Cell membrane</keyword>
<evidence type="ECO:0000256" key="2">
    <source>
        <dbReference type="ARBA" id="ARBA00022519"/>
    </source>
</evidence>
<dbReference type="GO" id="GO:0005886">
    <property type="term" value="C:plasma membrane"/>
    <property type="evidence" value="ECO:0007669"/>
    <property type="project" value="UniProtKB-SubCell"/>
</dbReference>
<dbReference type="GO" id="GO:0016763">
    <property type="term" value="F:pentosyltransferase activity"/>
    <property type="evidence" value="ECO:0007669"/>
    <property type="project" value="InterPro"/>
</dbReference>
<dbReference type="PANTHER" id="PTHR30400">
    <property type="entry name" value="MONOFUNCTIONAL BIOSYNTHETIC PEPTIDOGLYCAN TRANSGLYCOSYLASE"/>
    <property type="match status" value="1"/>
</dbReference>
<reference evidence="14 15" key="1">
    <citation type="submission" date="2018-06" db="EMBL/GenBank/DDBJ databases">
        <title>Mucibacter soli gen. nov., sp. nov., a new member of the family Chitinophagaceae producing mucin.</title>
        <authorList>
            <person name="Kim M.-K."/>
            <person name="Park S."/>
            <person name="Kim T.-S."/>
            <person name="Joung Y."/>
            <person name="Han J.-H."/>
            <person name="Kim S.B."/>
        </authorList>
    </citation>
    <scope>NUCLEOTIDE SEQUENCE [LARGE SCALE GENOMIC DNA]</scope>
    <source>
        <strain evidence="14 15">R1-15</strain>
    </source>
</reference>
<feature type="region of interest" description="Disordered" evidence="12">
    <location>
        <begin position="1"/>
        <end position="23"/>
    </location>
</feature>
<evidence type="ECO:0000256" key="7">
    <source>
        <dbReference type="ARBA" id="ARBA00022984"/>
    </source>
</evidence>
<dbReference type="GO" id="GO:0009274">
    <property type="term" value="C:peptidoglycan-based cell wall"/>
    <property type="evidence" value="ECO:0007669"/>
    <property type="project" value="InterPro"/>
</dbReference>
<evidence type="ECO:0000256" key="3">
    <source>
        <dbReference type="ARBA" id="ARBA00022676"/>
    </source>
</evidence>
<proteinExistence type="inferred from homology"/>
<gene>
    <name evidence="11" type="primary">mtgA</name>
    <name evidence="14" type="ORF">DN068_16610</name>
</gene>
<dbReference type="GO" id="GO:0071555">
    <property type="term" value="P:cell wall organization"/>
    <property type="evidence" value="ECO:0007669"/>
    <property type="project" value="UniProtKB-KW"/>
</dbReference>
<keyword evidence="5 11" id="KW-0812">Transmembrane</keyword>
<dbReference type="UniPathway" id="UPA00219"/>
<evidence type="ECO:0000256" key="12">
    <source>
        <dbReference type="SAM" id="MobiDB-lite"/>
    </source>
</evidence>
<dbReference type="SUPFAM" id="SSF53955">
    <property type="entry name" value="Lysozyme-like"/>
    <property type="match status" value="1"/>
</dbReference>
<organism evidence="14 15">
    <name type="scientific">Taibaiella soli</name>
    <dbReference type="NCBI Taxonomy" id="1649169"/>
    <lineage>
        <taxon>Bacteria</taxon>
        <taxon>Pseudomonadati</taxon>
        <taxon>Bacteroidota</taxon>
        <taxon>Chitinophagia</taxon>
        <taxon>Chitinophagales</taxon>
        <taxon>Chitinophagaceae</taxon>
        <taxon>Taibaiella</taxon>
    </lineage>
</organism>
<evidence type="ECO:0000256" key="1">
    <source>
        <dbReference type="ARBA" id="ARBA00022475"/>
    </source>
</evidence>
<comment type="catalytic activity">
    <reaction evidence="11">
        <text>[GlcNAc-(1-&gt;4)-Mur2Ac(oyl-L-Ala-gamma-D-Glu-L-Lys-D-Ala-D-Ala)](n)-di-trans,octa-cis-undecaprenyl diphosphate + beta-D-GlcNAc-(1-&gt;4)-Mur2Ac(oyl-L-Ala-gamma-D-Glu-L-Lys-D-Ala-D-Ala)-di-trans,octa-cis-undecaprenyl diphosphate = [GlcNAc-(1-&gt;4)-Mur2Ac(oyl-L-Ala-gamma-D-Glu-L-Lys-D-Ala-D-Ala)](n+1)-di-trans,octa-cis-undecaprenyl diphosphate + di-trans,octa-cis-undecaprenyl diphosphate + H(+)</text>
        <dbReference type="Rhea" id="RHEA:23708"/>
        <dbReference type="Rhea" id="RHEA-COMP:9602"/>
        <dbReference type="Rhea" id="RHEA-COMP:9603"/>
        <dbReference type="ChEBI" id="CHEBI:15378"/>
        <dbReference type="ChEBI" id="CHEBI:58405"/>
        <dbReference type="ChEBI" id="CHEBI:60033"/>
        <dbReference type="ChEBI" id="CHEBI:78435"/>
        <dbReference type="EC" id="2.4.99.28"/>
    </reaction>
</comment>
<protein>
    <recommendedName>
        <fullName evidence="11">Biosynthetic peptidoglycan transglycosylase</fullName>
        <ecNumber evidence="11">2.4.99.28</ecNumber>
    </recommendedName>
    <alternativeName>
        <fullName evidence="11">Glycan polymerase</fullName>
    </alternativeName>
    <alternativeName>
        <fullName evidence="11">Peptidoglycan glycosyltransferase MtgA</fullName>
        <shortName evidence="11">PGT</shortName>
    </alternativeName>
</protein>
<evidence type="ECO:0000256" key="11">
    <source>
        <dbReference type="HAMAP-Rule" id="MF_00766"/>
    </source>
</evidence>
<comment type="pathway">
    <text evidence="11">Cell wall biogenesis; peptidoglycan biosynthesis.</text>
</comment>
<dbReference type="Pfam" id="PF00912">
    <property type="entry name" value="Transgly"/>
    <property type="match status" value="1"/>
</dbReference>
<evidence type="ECO:0000313" key="15">
    <source>
        <dbReference type="Proteomes" id="UP000248745"/>
    </source>
</evidence>
<dbReference type="InterPro" id="IPR036950">
    <property type="entry name" value="PBP_transglycosylase"/>
</dbReference>
<dbReference type="GO" id="GO:0008360">
    <property type="term" value="P:regulation of cell shape"/>
    <property type="evidence" value="ECO:0007669"/>
    <property type="project" value="UniProtKB-KW"/>
</dbReference>
<keyword evidence="8 11" id="KW-1133">Transmembrane helix</keyword>
<dbReference type="InterPro" id="IPR011812">
    <property type="entry name" value="Pep_trsgly"/>
</dbReference>
<dbReference type="HAMAP" id="MF_00766">
    <property type="entry name" value="PGT_MtgA"/>
    <property type="match status" value="1"/>
</dbReference>
<comment type="subcellular location">
    <subcellularLocation>
        <location evidence="11">Cell membrane</location>
        <topology evidence="11">Single-pass membrane protein</topology>
    </subcellularLocation>
</comment>
<evidence type="ECO:0000256" key="6">
    <source>
        <dbReference type="ARBA" id="ARBA00022960"/>
    </source>
</evidence>
<dbReference type="InterPro" id="IPR023346">
    <property type="entry name" value="Lysozyme-like_dom_sf"/>
</dbReference>
<comment type="function">
    <text evidence="11">Peptidoglycan polymerase that catalyzes glycan chain elongation from lipid-linked precursors.</text>
</comment>
<keyword evidence="6 11" id="KW-0133">Cell shape</keyword>
<dbReference type="Gene3D" id="1.10.3810.10">
    <property type="entry name" value="Biosynthetic peptidoglycan transglycosylase-like"/>
    <property type="match status" value="1"/>
</dbReference>
<dbReference type="PANTHER" id="PTHR30400:SF0">
    <property type="entry name" value="BIOSYNTHETIC PEPTIDOGLYCAN TRANSGLYCOSYLASE"/>
    <property type="match status" value="1"/>
</dbReference>
<evidence type="ECO:0000259" key="13">
    <source>
        <dbReference type="Pfam" id="PF00912"/>
    </source>
</evidence>
<dbReference type="GO" id="GO:0008955">
    <property type="term" value="F:peptidoglycan glycosyltransferase activity"/>
    <property type="evidence" value="ECO:0007669"/>
    <property type="project" value="UniProtKB-UniRule"/>
</dbReference>
<comment type="caution">
    <text evidence="14">The sequence shown here is derived from an EMBL/GenBank/DDBJ whole genome shotgun (WGS) entry which is preliminary data.</text>
</comment>
<name>A0A2W2AHJ1_9BACT</name>